<dbReference type="AlphaFoldDB" id="A0A9W8TUU2"/>
<feature type="transmembrane region" description="Helical" evidence="2">
    <location>
        <begin position="57"/>
        <end position="76"/>
    </location>
</feature>
<feature type="compositionally biased region" description="Low complexity" evidence="1">
    <location>
        <begin position="347"/>
        <end position="365"/>
    </location>
</feature>
<feature type="compositionally biased region" description="Basic and acidic residues" evidence="1">
    <location>
        <begin position="330"/>
        <end position="343"/>
    </location>
</feature>
<feature type="domain" description="DUF6534" evidence="3">
    <location>
        <begin position="186"/>
        <end position="272"/>
    </location>
</feature>
<comment type="caution">
    <text evidence="4">The sequence shown here is derived from an EMBL/GenBank/DDBJ whole genome shotgun (WGS) entry which is preliminary data.</text>
</comment>
<feature type="transmembrane region" description="Helical" evidence="2">
    <location>
        <begin position="175"/>
        <end position="202"/>
    </location>
</feature>
<dbReference type="PANTHER" id="PTHR40465:SF1">
    <property type="entry name" value="DUF6534 DOMAIN-CONTAINING PROTEIN"/>
    <property type="match status" value="1"/>
</dbReference>
<keyword evidence="5" id="KW-1185">Reference proteome</keyword>
<feature type="transmembrane region" description="Helical" evidence="2">
    <location>
        <begin position="248"/>
        <end position="265"/>
    </location>
</feature>
<evidence type="ECO:0000313" key="4">
    <source>
        <dbReference type="EMBL" id="KAJ3741519.1"/>
    </source>
</evidence>
<feature type="region of interest" description="Disordered" evidence="1">
    <location>
        <begin position="330"/>
        <end position="379"/>
    </location>
</feature>
<dbReference type="Proteomes" id="UP001142393">
    <property type="component" value="Unassembled WGS sequence"/>
</dbReference>
<feature type="transmembrane region" description="Helical" evidence="2">
    <location>
        <begin position="23"/>
        <end position="45"/>
    </location>
</feature>
<feature type="transmembrane region" description="Helical" evidence="2">
    <location>
        <begin position="128"/>
        <end position="155"/>
    </location>
</feature>
<feature type="transmembrane region" description="Helical" evidence="2">
    <location>
        <begin position="214"/>
        <end position="236"/>
    </location>
</feature>
<keyword evidence="2" id="KW-0472">Membrane</keyword>
<dbReference type="PANTHER" id="PTHR40465">
    <property type="entry name" value="CHROMOSOME 1, WHOLE GENOME SHOTGUN SEQUENCE"/>
    <property type="match status" value="1"/>
</dbReference>
<protein>
    <recommendedName>
        <fullName evidence="3">DUF6534 domain-containing protein</fullName>
    </recommendedName>
</protein>
<reference evidence="4 5" key="1">
    <citation type="journal article" date="2023" name="Proc. Natl. Acad. Sci. U.S.A.">
        <title>A global phylogenomic analysis of the shiitake genus Lentinula.</title>
        <authorList>
            <person name="Sierra-Patev S."/>
            <person name="Min B."/>
            <person name="Naranjo-Ortiz M."/>
            <person name="Looney B."/>
            <person name="Konkel Z."/>
            <person name="Slot J.C."/>
            <person name="Sakamoto Y."/>
            <person name="Steenwyk J.L."/>
            <person name="Rokas A."/>
            <person name="Carro J."/>
            <person name="Camarero S."/>
            <person name="Ferreira P."/>
            <person name="Molpeceres G."/>
            <person name="Ruiz-Duenas F.J."/>
            <person name="Serrano A."/>
            <person name="Henrissat B."/>
            <person name="Drula E."/>
            <person name="Hughes K.W."/>
            <person name="Mata J.L."/>
            <person name="Ishikawa N.K."/>
            <person name="Vargas-Isla R."/>
            <person name="Ushijima S."/>
            <person name="Smith C.A."/>
            <person name="Donoghue J."/>
            <person name="Ahrendt S."/>
            <person name="Andreopoulos W."/>
            <person name="He G."/>
            <person name="LaButti K."/>
            <person name="Lipzen A."/>
            <person name="Ng V."/>
            <person name="Riley R."/>
            <person name="Sandor L."/>
            <person name="Barry K."/>
            <person name="Martinez A.T."/>
            <person name="Xiao Y."/>
            <person name="Gibbons J.G."/>
            <person name="Terashima K."/>
            <person name="Grigoriev I.V."/>
            <person name="Hibbett D."/>
        </authorList>
    </citation>
    <scope>NUCLEOTIDE SEQUENCE [LARGE SCALE GENOMIC DNA]</scope>
    <source>
        <strain evidence="4 5">TFB7810</strain>
    </source>
</reference>
<gene>
    <name evidence="4" type="ORF">DFH05DRAFT_356907</name>
</gene>
<evidence type="ECO:0000313" key="5">
    <source>
        <dbReference type="Proteomes" id="UP001142393"/>
    </source>
</evidence>
<proteinExistence type="predicted"/>
<dbReference type="Pfam" id="PF20152">
    <property type="entry name" value="DUF6534"/>
    <property type="match status" value="1"/>
</dbReference>
<dbReference type="EMBL" id="JANVFU010000012">
    <property type="protein sequence ID" value="KAJ3741519.1"/>
    <property type="molecule type" value="Genomic_DNA"/>
</dbReference>
<dbReference type="InterPro" id="IPR045339">
    <property type="entry name" value="DUF6534"/>
</dbReference>
<accession>A0A9W8TUU2</accession>
<keyword evidence="2" id="KW-1133">Transmembrane helix</keyword>
<evidence type="ECO:0000256" key="2">
    <source>
        <dbReference type="SAM" id="Phobius"/>
    </source>
</evidence>
<feature type="transmembrane region" description="Helical" evidence="2">
    <location>
        <begin position="96"/>
        <end position="116"/>
    </location>
</feature>
<sequence length="379" mass="42431">MYNNHTSLPYHSFINHASVYDGIPGAVLLDGILQSFLLGFVLGQATKYFSVFKDDRWQKRLFVGVVVLLSLTQTIIEDFKLWQISVNKSSWAHSQFVWTGVAINGCISWMCEIFYIRRCWKMTDHNPWVLYPLGTLSITVIIANFIQAVCLPLVLSKTDPHSGNYFGGDTLMESLQFVFSYWVFGSLALDLIVASILITTLWRAKTGLEDSDRVVWSVITLTCESAALPCISMIAAGSLFHSNKEGNLVLFFLLLSGKLYSYGLLRTLNSRDGFRLRLNSNKLGRATLGDCHWDRTNGGHTHLSTAVASISEPPKSLDTTSLPHFYEAVHESRRSDEVPHNEMETLSPILSSNPRTSSSSFGSRSHPTRRTSSHSYGEC</sequence>
<evidence type="ECO:0000259" key="3">
    <source>
        <dbReference type="Pfam" id="PF20152"/>
    </source>
</evidence>
<organism evidence="4 5">
    <name type="scientific">Lentinula detonsa</name>
    <dbReference type="NCBI Taxonomy" id="2804962"/>
    <lineage>
        <taxon>Eukaryota</taxon>
        <taxon>Fungi</taxon>
        <taxon>Dikarya</taxon>
        <taxon>Basidiomycota</taxon>
        <taxon>Agaricomycotina</taxon>
        <taxon>Agaricomycetes</taxon>
        <taxon>Agaricomycetidae</taxon>
        <taxon>Agaricales</taxon>
        <taxon>Marasmiineae</taxon>
        <taxon>Omphalotaceae</taxon>
        <taxon>Lentinula</taxon>
    </lineage>
</organism>
<evidence type="ECO:0000256" key="1">
    <source>
        <dbReference type="SAM" id="MobiDB-lite"/>
    </source>
</evidence>
<keyword evidence="2" id="KW-0812">Transmembrane</keyword>
<name>A0A9W8TUU2_9AGAR</name>